<comment type="caution">
    <text evidence="6">The sequence shown here is derived from an EMBL/GenBank/DDBJ whole genome shotgun (WGS) entry which is preliminary data.</text>
</comment>
<keyword evidence="2" id="KW-0812">Transmembrane</keyword>
<evidence type="ECO:0000259" key="5">
    <source>
        <dbReference type="Pfam" id="PF19407"/>
    </source>
</evidence>
<dbReference type="Proteomes" id="UP001595823">
    <property type="component" value="Unassembled WGS sequence"/>
</dbReference>
<dbReference type="Gene3D" id="2.60.40.1140">
    <property type="entry name" value="Collagen-binding surface protein Cna, B-type domain"/>
    <property type="match status" value="2"/>
</dbReference>
<evidence type="ECO:0000256" key="1">
    <source>
        <dbReference type="SAM" id="MobiDB-lite"/>
    </source>
</evidence>
<dbReference type="InterPro" id="IPR047589">
    <property type="entry name" value="DUF11_rpt"/>
</dbReference>
<keyword evidence="2" id="KW-0472">Membrane</keyword>
<feature type="domain" description="DUF5979" evidence="5">
    <location>
        <begin position="1849"/>
        <end position="1970"/>
    </location>
</feature>
<feature type="compositionally biased region" description="Polar residues" evidence="1">
    <location>
        <begin position="372"/>
        <end position="385"/>
    </location>
</feature>
<protein>
    <submittedName>
        <fullName evidence="6">DUF5979 domain-containing protein</fullName>
    </submittedName>
</protein>
<keyword evidence="7" id="KW-1185">Reference proteome</keyword>
<dbReference type="InterPro" id="IPR001434">
    <property type="entry name" value="OmcB-like_DUF11"/>
</dbReference>
<feature type="domain" description="DUF5979" evidence="5">
    <location>
        <begin position="2078"/>
        <end position="2183"/>
    </location>
</feature>
<evidence type="ECO:0000259" key="4">
    <source>
        <dbReference type="Pfam" id="PF01345"/>
    </source>
</evidence>
<feature type="domain" description="DUF5979" evidence="5">
    <location>
        <begin position="1746"/>
        <end position="1845"/>
    </location>
</feature>
<dbReference type="Pfam" id="PF19407">
    <property type="entry name" value="DUF5979"/>
    <property type="match status" value="5"/>
</dbReference>
<dbReference type="Gene3D" id="2.60.40.740">
    <property type="match status" value="1"/>
</dbReference>
<proteinExistence type="predicted"/>
<sequence>MRETKQRLRLWSKALLAALAAVGLLIAPAAPVLAQEQAFFLVVKTASTDTAQPGEVFTYTVQISCTGTDGCVGATLVDEVPSEFQIAGTPQVSGVDAEVTVDGQTVEATFTEPLDTPPGSQGMPGGSTAEVQIPVRVDPDLPYSANGIPVTNTATADGGNADPRSDTADVTPVVPLELATTASKSIEPGQAVAEPGTPLTATIGAANDSNAEVDHLRITDPADPEASPTPFDYLEFSGFGTVTFPEGADQVQVDVWNGTEWVEGTPGATAELPDGVAAEDVRGVRFTFSNSAGTPIPVDAEGSVELDLVQRDTVTELTEQTTVANTAAAEVALGDETASDEANADYVIVPPEITAQASKSFDPDSVPAGEPSTATLTGVNAGTPVDTMTITEPAEGADNPFEDGLTFTGFADGVVWPEGATSATVTYTYADGTTEELDAAKADTLPPPSEGQTVTGFTVVFSGDIASGAEAIVPFTVDTDADQVDEEVVHGNQVAVDVAAGAVTDSATADASLTTIAARLAVDVEKSMVPDDILSIPGETAVVELPASIEPFPASSTDAEHLIVQDPPNPGSEPDEFWNSFDAAAITQTAIPAGATLTVYYWDGSEWVVLPGAEDLPGPDVVNIPIDPSLRDDIQGLRFDYYDPEGFPPGTSVQPNFTVALRDQLRDGSGDAAGPEATIPNCAGATATAGDVEGSAETPDPCPTIHLEPVTPGEGDLIDKNFVEPEPGAGNTVTARSGDRIDAQLHWSTGGYTGLDEVVVSDVADPATTAVSDSYFDAFDLVAVPAISAAQDPWLTYDAVDRVELYNGSDWVKAANDPCPDACDGTFPGLTLTGAEQESATGVRLVYVESPTRADRIGTDPTLPQVGSGVSRSSGNDRLVTLTFEVRDLARDPQTDPDPVLGSRDYNVDGIAGEVLDTASATGFTDGEQIARDTAEDDVLIVDVPLNVDVTKDWTGGPLGIPPEGTDPADYPSGRVSITAENTTAAEVDSLTITEPNAEDPFDVFDLKDIVTIGVPEGATGTEVTLTDSAGTGRTLTREEALALGEADLADVVAMEVVHTGRIAAGAEARLVLDTRLRAEHRSTGDPVTTADSPVSDDTEAAVADLGGTKDDSPTATDGATIELADIDISVEAGKSFDPDAITEPSAGPVTMTVTGKPGGTTRTNLMTLTDDEPRLWNQYDFSGFGDFSFTAPIDRVRVDAYTGGTFTEGPGGVTVTGGSWTEGTPGTELALPDGVAEGDVQGLRFTFTRADGAIWENPNDPLQAVPVELTRRDALRSGGPVLPDLESNDPAPGETDPGVATNTVQALAEGAVTVDGQPVSATDEAEAAVLYRHARNGVAVVKLADGSSDGGVKPPGQSFPYTLQVTNTGDRAIVDPVVTDVLPVDADGEQLMFDPEENPGGEGAFSYTLEGDAPDPANGEAMPTDPADVTTDVTGDVERIEFTFPAGTVLEVGQTYAITVELMIRPGLAGDTVLDNSFGVTGDRPWDECDGTLDPDTGECRAEASVKVSTTASLRGRKSVRAVDDELGVHKTDEDAACAPNADGFYTGPCVPITKPGGDEVWRTSIVNTGNVAMTDLIGVDQLPAPGDTGGINPNPRGSEWKALFEGTMEVVSDLPDGTDVRFWWTDDPDPCVSIDGCDPDAWTLFPEDGGPAFTDDILDSVTGVRYWIAFPEAEPFQPTDVFQWEVTTTTPAYSDTAGPDTIAWNTEAHAALTVEPGDGPNGQGVVLPAEGNRVGVALATGHIAISKEVTGDGADFAPGEFDLTLQCTSAVGTRVEADVPLGDEADQTVVPGEATVVDDLPYGAECTVTEDDAAGATSFTATTETVARDEDDPAVITVENVYDLAGLRVEKVVESDAVDADGNPIDYGPFTVEVACSFLGDPVYADGYSADDPMGAELSDGESAEFTGLPAGAECTVTETDAKDAEVAMSTVTDGGDPVETDGPSTTVVLEPDTHGGTVNVTTVANSYGAGGIAIRKHVFGAGADPVDEGPFTIEVVCTLDDATGSRVVWEGEFVLGGGGPLEAGAENIAEGAVCVGTETGDGGAVLATVLPRGVTVGDGETVTLHAVNVLTAGEIQVVKEVTGEGAELYGAGPFEVRLECTFDTGQGVVPVDVPGGAIRPLTVDEPAVYEGLPTGSDCVLSETKTGGATEVVISGGADDGDTVTVPGRDTAEMKVENRFDTGGLSVAKLLAGDGAGDHGDDVYTVRLSCTRLVDGSRVDVEIPGGAERAIGAGGTVVYGDLPADADCLLEETDDGGADEKAVSVNGSDGGEFAVAACDEDACDSAEVTNTWSGAALPVTGSVLADLAWAAVALTVLGLALTAYGNRRSRRE</sequence>
<evidence type="ECO:0000256" key="2">
    <source>
        <dbReference type="SAM" id="Phobius"/>
    </source>
</evidence>
<dbReference type="RefSeq" id="WP_380619439.1">
    <property type="nucleotide sequence ID" value="NZ_JBHSDK010000012.1"/>
</dbReference>
<keyword evidence="3" id="KW-0732">Signal</keyword>
<accession>A0ABV8TXC0</accession>
<feature type="domain" description="DUF11" evidence="4">
    <location>
        <begin position="42"/>
        <end position="165"/>
    </location>
</feature>
<feature type="region of interest" description="Disordered" evidence="1">
    <location>
        <begin position="359"/>
        <end position="385"/>
    </location>
</feature>
<feature type="signal peptide" evidence="3">
    <location>
        <begin position="1"/>
        <end position="34"/>
    </location>
</feature>
<feature type="region of interest" description="Disordered" evidence="1">
    <location>
        <begin position="1277"/>
        <end position="1297"/>
    </location>
</feature>
<keyword evidence="2" id="KW-1133">Transmembrane helix</keyword>
<evidence type="ECO:0000256" key="3">
    <source>
        <dbReference type="SAM" id="SignalP"/>
    </source>
</evidence>
<evidence type="ECO:0000313" key="6">
    <source>
        <dbReference type="EMBL" id="MFC4335090.1"/>
    </source>
</evidence>
<name>A0ABV8TXC0_9ACTN</name>
<gene>
    <name evidence="6" type="ORF">ACFPET_07750</name>
</gene>
<dbReference type="Pfam" id="PF01345">
    <property type="entry name" value="DUF11"/>
    <property type="match status" value="1"/>
</dbReference>
<feature type="domain" description="DUF5979" evidence="5">
    <location>
        <begin position="1976"/>
        <end position="2072"/>
    </location>
</feature>
<organism evidence="6 7">
    <name type="scientific">Salininema proteolyticum</name>
    <dbReference type="NCBI Taxonomy" id="1607685"/>
    <lineage>
        <taxon>Bacteria</taxon>
        <taxon>Bacillati</taxon>
        <taxon>Actinomycetota</taxon>
        <taxon>Actinomycetes</taxon>
        <taxon>Glycomycetales</taxon>
        <taxon>Glycomycetaceae</taxon>
        <taxon>Salininema</taxon>
    </lineage>
</organism>
<dbReference type="InterPro" id="IPR046022">
    <property type="entry name" value="DUF5979"/>
</dbReference>
<feature type="transmembrane region" description="Helical" evidence="2">
    <location>
        <begin position="2309"/>
        <end position="2327"/>
    </location>
</feature>
<dbReference type="EMBL" id="JBHSDK010000012">
    <property type="protein sequence ID" value="MFC4335090.1"/>
    <property type="molecule type" value="Genomic_DNA"/>
</dbReference>
<feature type="chain" id="PRO_5045456232" evidence="3">
    <location>
        <begin position="35"/>
        <end position="2334"/>
    </location>
</feature>
<reference evidence="7" key="1">
    <citation type="journal article" date="2019" name="Int. J. Syst. Evol. Microbiol.">
        <title>The Global Catalogue of Microorganisms (GCM) 10K type strain sequencing project: providing services to taxonomists for standard genome sequencing and annotation.</title>
        <authorList>
            <consortium name="The Broad Institute Genomics Platform"/>
            <consortium name="The Broad Institute Genome Sequencing Center for Infectious Disease"/>
            <person name="Wu L."/>
            <person name="Ma J."/>
        </authorList>
    </citation>
    <scope>NUCLEOTIDE SEQUENCE [LARGE SCALE GENOMIC DNA]</scope>
    <source>
        <strain evidence="7">IBRC-M 10908</strain>
    </source>
</reference>
<evidence type="ECO:0000313" key="7">
    <source>
        <dbReference type="Proteomes" id="UP001595823"/>
    </source>
</evidence>
<feature type="domain" description="DUF5979" evidence="5">
    <location>
        <begin position="2187"/>
        <end position="2293"/>
    </location>
</feature>
<dbReference type="NCBIfam" id="TIGR01451">
    <property type="entry name" value="B_ant_repeat"/>
    <property type="match status" value="1"/>
</dbReference>